<dbReference type="Pfam" id="PF02518">
    <property type="entry name" value="HATPase_c"/>
    <property type="match status" value="1"/>
</dbReference>
<keyword evidence="9" id="KW-1133">Transmembrane helix</keyword>
<dbReference type="SUPFAM" id="SSF47384">
    <property type="entry name" value="Homodimeric domain of signal transducing histidine kinase"/>
    <property type="match status" value="1"/>
</dbReference>
<keyword evidence="3" id="KW-0597">Phosphoprotein</keyword>
<dbReference type="Gene3D" id="3.30.565.10">
    <property type="entry name" value="Histidine kinase-like ATPase, C-terminal domain"/>
    <property type="match status" value="1"/>
</dbReference>
<dbReference type="SUPFAM" id="SSF55874">
    <property type="entry name" value="ATPase domain of HSP90 chaperone/DNA topoisomerase II/histidine kinase"/>
    <property type="match status" value="1"/>
</dbReference>
<accession>A0ABW9AC57</accession>
<feature type="transmembrane region" description="Helical" evidence="9">
    <location>
        <begin position="238"/>
        <end position="262"/>
    </location>
</feature>
<evidence type="ECO:0000256" key="5">
    <source>
        <dbReference type="ARBA" id="ARBA00022741"/>
    </source>
</evidence>
<gene>
    <name evidence="13" type="ORF">PQR62_19410</name>
</gene>
<keyword evidence="6" id="KW-0418">Kinase</keyword>
<dbReference type="InterPro" id="IPR005467">
    <property type="entry name" value="His_kinase_dom"/>
</dbReference>
<dbReference type="PANTHER" id="PTHR43065:SF10">
    <property type="entry name" value="PEROXIDE STRESS-ACTIVATED HISTIDINE KINASE MAK3"/>
    <property type="match status" value="1"/>
</dbReference>
<evidence type="ECO:0000259" key="11">
    <source>
        <dbReference type="PROSITE" id="PS50112"/>
    </source>
</evidence>
<evidence type="ECO:0000259" key="12">
    <source>
        <dbReference type="PROSITE" id="PS50113"/>
    </source>
</evidence>
<evidence type="ECO:0000256" key="3">
    <source>
        <dbReference type="ARBA" id="ARBA00022553"/>
    </source>
</evidence>
<dbReference type="SMART" id="SM00387">
    <property type="entry name" value="HATPase_c"/>
    <property type="match status" value="1"/>
</dbReference>
<dbReference type="SMART" id="SM00091">
    <property type="entry name" value="PAS"/>
    <property type="match status" value="1"/>
</dbReference>
<comment type="catalytic activity">
    <reaction evidence="1">
        <text>ATP + protein L-histidine = ADP + protein N-phospho-L-histidine.</text>
        <dbReference type="EC" id="2.7.13.3"/>
    </reaction>
</comment>
<dbReference type="Pfam" id="PF00512">
    <property type="entry name" value="HisKA"/>
    <property type="match status" value="1"/>
</dbReference>
<dbReference type="InterPro" id="IPR035965">
    <property type="entry name" value="PAS-like_dom_sf"/>
</dbReference>
<feature type="domain" description="Histidine kinase" evidence="10">
    <location>
        <begin position="424"/>
        <end position="644"/>
    </location>
</feature>
<keyword evidence="14" id="KW-1185">Reference proteome</keyword>
<feature type="domain" description="PAS" evidence="11">
    <location>
        <begin position="277"/>
        <end position="349"/>
    </location>
</feature>
<dbReference type="InterPro" id="IPR036890">
    <property type="entry name" value="HATPase_C_sf"/>
</dbReference>
<reference evidence="13 14" key="1">
    <citation type="journal article" date="2024" name="Chem. Sci.">
        <title>Discovery of megapolipeptins by genome mining of a Burkholderiales bacteria collection.</title>
        <authorList>
            <person name="Paulo B.S."/>
            <person name="Recchia M.J.J."/>
            <person name="Lee S."/>
            <person name="Fergusson C.H."/>
            <person name="Romanowski S.B."/>
            <person name="Hernandez A."/>
            <person name="Krull N."/>
            <person name="Liu D.Y."/>
            <person name="Cavanagh H."/>
            <person name="Bos A."/>
            <person name="Gray C.A."/>
            <person name="Murphy B.T."/>
            <person name="Linington R.G."/>
            <person name="Eustaquio A.S."/>
        </authorList>
    </citation>
    <scope>NUCLEOTIDE SEQUENCE [LARGE SCALE GENOMIC DNA]</scope>
    <source>
        <strain evidence="13 14">RL21-008-BIB-A</strain>
    </source>
</reference>
<dbReference type="InterPro" id="IPR001610">
    <property type="entry name" value="PAC"/>
</dbReference>
<dbReference type="PANTHER" id="PTHR43065">
    <property type="entry name" value="SENSOR HISTIDINE KINASE"/>
    <property type="match status" value="1"/>
</dbReference>
<keyword evidence="4" id="KW-0808">Transferase</keyword>
<dbReference type="SMART" id="SM00388">
    <property type="entry name" value="HisKA"/>
    <property type="match status" value="1"/>
</dbReference>
<keyword evidence="9" id="KW-0812">Transmembrane</keyword>
<dbReference type="InterPro" id="IPR003661">
    <property type="entry name" value="HisK_dim/P_dom"/>
</dbReference>
<protein>
    <recommendedName>
        <fullName evidence="2">histidine kinase</fullName>
        <ecNumber evidence="2">2.7.13.3</ecNumber>
    </recommendedName>
</protein>
<keyword evidence="5" id="KW-0547">Nucleotide-binding</keyword>
<dbReference type="Proteomes" id="UP001629246">
    <property type="component" value="Unassembled WGS sequence"/>
</dbReference>
<dbReference type="InterPro" id="IPR013767">
    <property type="entry name" value="PAS_fold"/>
</dbReference>
<dbReference type="InterPro" id="IPR004358">
    <property type="entry name" value="Sig_transdc_His_kin-like_C"/>
</dbReference>
<dbReference type="PRINTS" id="PR00344">
    <property type="entry name" value="BCTRLSENSOR"/>
</dbReference>
<evidence type="ECO:0000256" key="9">
    <source>
        <dbReference type="SAM" id="Phobius"/>
    </source>
</evidence>
<sequence>MRWVIPFLLVLLFLLTLIWLPRQAQQMEASERLEQLIADSLWVEQAIRFQLSRDDESMRIIGREIIVGHLHKDQFRARLNALLRNNREFYRVTWLNPEGKPVASTDDFPISRADLSDASRMTEERARASRRPLYSSPAVPPGIAEPSLMDYHVPLYRDNVYIGSLVASYAVARILNEMVPWWFAQDNEIALTDTDDNVVARRTAGGPGLNVYTHRRELELPGLTLVLHTNSTKSAPKLLPNLLVGSVIVLSLGLLWSLWALWRDINRRTKAEDALLNEVSFRSAMENSLVTGMRARDLQGRITYVNPAFCKMVGIAADQLVGKIPPMPYWAPEAMDEYQERFSNVLAGRVTPQFETIFQRIDGTRFPVLIFESPLVDQNGKQTGWMGSILDVSEQKRAEDLNRTQEEKLQASARLASMGEIASTLAHELNQPLAAISSYTTGALNMMQNGRAEPAALQPALEKIHAQAQRAGHVIRSVHQFVKKREPARQPLQIKALVENVSALIELQAQPFFVVFQTQIAPRLPTVLGDQVLLEQVILNLTRNGIQAMAAVPPQRRILRIVAELDRSLATAEAVVVSIIDQGHGIADDVAARLFSPFFSTKAEGMGMGLNICRTTIEFHGGTLTYTNNPAGGTIFRFSLPAQGNTY</sequence>
<dbReference type="InterPro" id="IPR003594">
    <property type="entry name" value="HATPase_dom"/>
</dbReference>
<dbReference type="SUPFAM" id="SSF55785">
    <property type="entry name" value="PYP-like sensor domain (PAS domain)"/>
    <property type="match status" value="1"/>
</dbReference>
<evidence type="ECO:0000256" key="1">
    <source>
        <dbReference type="ARBA" id="ARBA00000085"/>
    </source>
</evidence>
<proteinExistence type="predicted"/>
<dbReference type="Gene3D" id="3.30.450.20">
    <property type="entry name" value="PAS domain"/>
    <property type="match status" value="2"/>
</dbReference>
<dbReference type="CDD" id="cd00082">
    <property type="entry name" value="HisKA"/>
    <property type="match status" value="1"/>
</dbReference>
<evidence type="ECO:0000256" key="8">
    <source>
        <dbReference type="ARBA" id="ARBA00023012"/>
    </source>
</evidence>
<dbReference type="InterPro" id="IPR000014">
    <property type="entry name" value="PAS"/>
</dbReference>
<comment type="caution">
    <text evidence="13">The sequence shown here is derived from an EMBL/GenBank/DDBJ whole genome shotgun (WGS) entry which is preliminary data.</text>
</comment>
<name>A0ABW9AC57_9BURK</name>
<dbReference type="EC" id="2.7.13.3" evidence="2"/>
<evidence type="ECO:0000313" key="13">
    <source>
        <dbReference type="EMBL" id="MFL9926453.1"/>
    </source>
</evidence>
<evidence type="ECO:0000259" key="10">
    <source>
        <dbReference type="PROSITE" id="PS50109"/>
    </source>
</evidence>
<evidence type="ECO:0000313" key="14">
    <source>
        <dbReference type="Proteomes" id="UP001629246"/>
    </source>
</evidence>
<dbReference type="NCBIfam" id="TIGR00229">
    <property type="entry name" value="sensory_box"/>
    <property type="match status" value="1"/>
</dbReference>
<dbReference type="InterPro" id="IPR036097">
    <property type="entry name" value="HisK_dim/P_sf"/>
</dbReference>
<dbReference type="Pfam" id="PF00989">
    <property type="entry name" value="PAS"/>
    <property type="match status" value="1"/>
</dbReference>
<dbReference type="InterPro" id="IPR000700">
    <property type="entry name" value="PAS-assoc_C"/>
</dbReference>
<evidence type="ECO:0000256" key="7">
    <source>
        <dbReference type="ARBA" id="ARBA00022840"/>
    </source>
</evidence>
<evidence type="ECO:0000256" key="4">
    <source>
        <dbReference type="ARBA" id="ARBA00022679"/>
    </source>
</evidence>
<dbReference type="PROSITE" id="PS50113">
    <property type="entry name" value="PAC"/>
    <property type="match status" value="1"/>
</dbReference>
<dbReference type="CDD" id="cd00130">
    <property type="entry name" value="PAS"/>
    <property type="match status" value="1"/>
</dbReference>
<dbReference type="PROSITE" id="PS50109">
    <property type="entry name" value="HIS_KIN"/>
    <property type="match status" value="1"/>
</dbReference>
<keyword evidence="8" id="KW-0902">Two-component regulatory system</keyword>
<dbReference type="Gene3D" id="1.10.287.130">
    <property type="match status" value="1"/>
</dbReference>
<dbReference type="PROSITE" id="PS50112">
    <property type="entry name" value="PAS"/>
    <property type="match status" value="1"/>
</dbReference>
<dbReference type="EMBL" id="JAQQFM010000008">
    <property type="protein sequence ID" value="MFL9926453.1"/>
    <property type="molecule type" value="Genomic_DNA"/>
</dbReference>
<organism evidence="13 14">
    <name type="scientific">Herbaspirillum lusitanum</name>
    <dbReference type="NCBI Taxonomy" id="213312"/>
    <lineage>
        <taxon>Bacteria</taxon>
        <taxon>Pseudomonadati</taxon>
        <taxon>Pseudomonadota</taxon>
        <taxon>Betaproteobacteria</taxon>
        <taxon>Burkholderiales</taxon>
        <taxon>Oxalobacteraceae</taxon>
        <taxon>Herbaspirillum</taxon>
    </lineage>
</organism>
<keyword evidence="7" id="KW-0067">ATP-binding</keyword>
<feature type="domain" description="PAC" evidence="12">
    <location>
        <begin position="352"/>
        <end position="404"/>
    </location>
</feature>
<dbReference type="SMART" id="SM00086">
    <property type="entry name" value="PAC"/>
    <property type="match status" value="1"/>
</dbReference>
<keyword evidence="9" id="KW-0472">Membrane</keyword>
<evidence type="ECO:0000256" key="6">
    <source>
        <dbReference type="ARBA" id="ARBA00022777"/>
    </source>
</evidence>
<evidence type="ECO:0000256" key="2">
    <source>
        <dbReference type="ARBA" id="ARBA00012438"/>
    </source>
</evidence>